<name>A0A5C4P075_9BURK</name>
<gene>
    <name evidence="1" type="ORF">FHI69_03180</name>
</gene>
<dbReference type="EMBL" id="VDGE01000001">
    <property type="protein sequence ID" value="TNC78307.1"/>
    <property type="molecule type" value="Genomic_DNA"/>
</dbReference>
<dbReference type="RefSeq" id="WP_139089472.1">
    <property type="nucleotide sequence ID" value="NZ_VDGE01000001.1"/>
</dbReference>
<sequence>MNIKPQPLLILNVLPQIRNVPQVFSLSDGIIQLSDDCINGIRTTSIKSAPLSDESHRTSEQNLGDLACQLKIIRIKRRASRLSFALLSNPGRIRNKVRPNVCAGGKPSMNNRIPEHEQVTTSQGNSAHYFFRTPAELACLFDGRFEQITDRLAVGGWLLARRILPFQAPNKRLTNGLEHSPSKDKGADLSLNLKSDAEISFQFPSKLGICQSNSHRFNFNRVEAGILA</sequence>
<evidence type="ECO:0000313" key="1">
    <source>
        <dbReference type="EMBL" id="TNC78307.1"/>
    </source>
</evidence>
<comment type="caution">
    <text evidence="1">The sequence shown here is derived from an EMBL/GenBank/DDBJ whole genome shotgun (WGS) entry which is preliminary data.</text>
</comment>
<evidence type="ECO:0000313" key="2">
    <source>
        <dbReference type="Proteomes" id="UP000305681"/>
    </source>
</evidence>
<dbReference type="Proteomes" id="UP000305681">
    <property type="component" value="Unassembled WGS sequence"/>
</dbReference>
<dbReference type="AlphaFoldDB" id="A0A5C4P075"/>
<organism evidence="1 2">
    <name type="scientific">Janthinobacterium lividum</name>
    <dbReference type="NCBI Taxonomy" id="29581"/>
    <lineage>
        <taxon>Bacteria</taxon>
        <taxon>Pseudomonadati</taxon>
        <taxon>Pseudomonadota</taxon>
        <taxon>Betaproteobacteria</taxon>
        <taxon>Burkholderiales</taxon>
        <taxon>Oxalobacteraceae</taxon>
        <taxon>Janthinobacterium</taxon>
    </lineage>
</organism>
<proteinExistence type="predicted"/>
<accession>A0A5C4P075</accession>
<protein>
    <submittedName>
        <fullName evidence="1">Uncharacterized protein</fullName>
    </submittedName>
</protein>
<reference evidence="1 2" key="1">
    <citation type="submission" date="2019-06" db="EMBL/GenBank/DDBJ databases">
        <title>Genome sequence of Janthinobacterium lividum UCD_MED1.</title>
        <authorList>
            <person name="De Leon M.E."/>
            <person name="Jospin G."/>
        </authorList>
    </citation>
    <scope>NUCLEOTIDE SEQUENCE [LARGE SCALE GENOMIC DNA]</scope>
    <source>
        <strain evidence="1 2">UCD_MED1</strain>
    </source>
</reference>